<keyword evidence="5 6" id="KW-0349">Heme</keyword>
<keyword evidence="3 6" id="KW-0560">Oxidoreductase</keyword>
<organism evidence="7">
    <name type="scientific">Panax ginseng</name>
    <name type="common">Korean ginseng</name>
    <dbReference type="NCBI Taxonomy" id="4054"/>
    <lineage>
        <taxon>Eukaryota</taxon>
        <taxon>Viridiplantae</taxon>
        <taxon>Streptophyta</taxon>
        <taxon>Embryophyta</taxon>
        <taxon>Tracheophyta</taxon>
        <taxon>Spermatophyta</taxon>
        <taxon>Magnoliopsida</taxon>
        <taxon>eudicotyledons</taxon>
        <taxon>Gunneridae</taxon>
        <taxon>Pentapetalae</taxon>
        <taxon>asterids</taxon>
        <taxon>campanulids</taxon>
        <taxon>Apiales</taxon>
        <taxon>Araliaceae</taxon>
        <taxon>Panax</taxon>
    </lineage>
</organism>
<dbReference type="InterPro" id="IPR036396">
    <property type="entry name" value="Cyt_P450_sf"/>
</dbReference>
<evidence type="ECO:0000256" key="4">
    <source>
        <dbReference type="ARBA" id="ARBA00023004"/>
    </source>
</evidence>
<dbReference type="PANTHER" id="PTHR47950">
    <property type="entry name" value="CYTOCHROME P450, FAMILY 76, SUBFAMILY C, POLYPEPTIDE 5-RELATED"/>
    <property type="match status" value="1"/>
</dbReference>
<dbReference type="SUPFAM" id="SSF48264">
    <property type="entry name" value="Cytochrome P450"/>
    <property type="match status" value="1"/>
</dbReference>
<reference evidence="7" key="2">
    <citation type="submission" date="2018-03" db="EMBL/GenBank/DDBJ databases">
        <authorList>
            <person name="Zeng Z."/>
        </authorList>
    </citation>
    <scope>NUCLEOTIDE SEQUENCE</scope>
</reference>
<evidence type="ECO:0000256" key="6">
    <source>
        <dbReference type="RuleBase" id="RU000461"/>
    </source>
</evidence>
<dbReference type="PANTHER" id="PTHR47950:SF14">
    <property type="entry name" value="CYTOCHROME P450 76A2-LIKE ISOFORM X1"/>
    <property type="match status" value="1"/>
</dbReference>
<dbReference type="PRINTS" id="PR00385">
    <property type="entry name" value="P450"/>
</dbReference>
<dbReference type="FunFam" id="1.10.630.10:FF:000007">
    <property type="entry name" value="Cytochrome P450 76C4"/>
    <property type="match status" value="1"/>
</dbReference>
<dbReference type="AlphaFoldDB" id="A0A3S9H6H5"/>
<protein>
    <submittedName>
        <fullName evidence="7">Cytochrome P450 CYP76AE9</fullName>
    </submittedName>
</protein>
<dbReference type="PRINTS" id="PR00463">
    <property type="entry name" value="EP450I"/>
</dbReference>
<evidence type="ECO:0000256" key="5">
    <source>
        <dbReference type="PIRSR" id="PIRSR602401-1"/>
    </source>
</evidence>
<feature type="binding site" description="axial binding residue" evidence="5">
    <location>
        <position position="442"/>
    </location>
    <ligand>
        <name>heme</name>
        <dbReference type="ChEBI" id="CHEBI:30413"/>
    </ligand>
    <ligandPart>
        <name>Fe</name>
        <dbReference type="ChEBI" id="CHEBI:18248"/>
    </ligandPart>
</feature>
<sequence length="504" mass="57474">MEWLWSSTLCSILIILPVLLWRWTRNSGSKLPPGPRGWPIIGNIFDVGTLPHRSLAVLKQKYGPIVWLNLGAINTMVVVSADAAEELFKNHDLSFIERTVIETTRSHDYYKSSMGVGSFGPYVRSLRRICTVEMLSNKKINETVCIRQKCVTDLCWWIEKQVDCSEGGIEVKKFVFSSVFNMIGNMILSRDLVDPTSEMVLEFSAAITGIMECVGCPNVSDFFPWLRWFDLQGLRRRMDRILAKLVEITSRMVKERLEEGGGGPQRKDFLDMLLDFEVINENDEPAKLSEFQISIFLMEMFIGGTETISTSIEWAMTELFQNPEAMIKIKAELGRVVGTNKKFEDRDIDNLHYLQATVKETLRLHPPTPLLLSRKALRNTNFMGYNIPKNTQVFVNAWAIGRDPECWDDPLSFKPQRFLDSNIGYNGQHFEFIPFGAGRRICPGIQLAHRELPLILGTLLHHFDWELPNNVTSKTVDMTETMGLTATKLKPLKAIPKRSVHGLN</sequence>
<dbReference type="GO" id="GO:0004497">
    <property type="term" value="F:monooxygenase activity"/>
    <property type="evidence" value="ECO:0007669"/>
    <property type="project" value="UniProtKB-KW"/>
</dbReference>
<name>A0A3S9H6H5_PANGI</name>
<dbReference type="InterPro" id="IPR017972">
    <property type="entry name" value="Cyt_P450_CS"/>
</dbReference>
<dbReference type="Pfam" id="PF00067">
    <property type="entry name" value="p450"/>
    <property type="match status" value="1"/>
</dbReference>
<dbReference type="Gene3D" id="1.10.630.10">
    <property type="entry name" value="Cytochrome P450"/>
    <property type="match status" value="1"/>
</dbReference>
<evidence type="ECO:0000313" key="7">
    <source>
        <dbReference type="EMBL" id="AZP01945.1"/>
    </source>
</evidence>
<dbReference type="GO" id="GO:0005506">
    <property type="term" value="F:iron ion binding"/>
    <property type="evidence" value="ECO:0007669"/>
    <property type="project" value="InterPro"/>
</dbReference>
<evidence type="ECO:0000256" key="1">
    <source>
        <dbReference type="ARBA" id="ARBA00010617"/>
    </source>
</evidence>
<accession>A0A3S9H6H5</accession>
<dbReference type="GO" id="GO:0016705">
    <property type="term" value="F:oxidoreductase activity, acting on paired donors, with incorporation or reduction of molecular oxygen"/>
    <property type="evidence" value="ECO:0007669"/>
    <property type="project" value="InterPro"/>
</dbReference>
<keyword evidence="4 5" id="KW-0408">Iron</keyword>
<comment type="cofactor">
    <cofactor evidence="5">
        <name>heme</name>
        <dbReference type="ChEBI" id="CHEBI:30413"/>
    </cofactor>
</comment>
<proteinExistence type="evidence at transcript level"/>
<evidence type="ECO:0000256" key="2">
    <source>
        <dbReference type="ARBA" id="ARBA00022723"/>
    </source>
</evidence>
<dbReference type="InterPro" id="IPR001128">
    <property type="entry name" value="Cyt_P450"/>
</dbReference>
<dbReference type="EMBL" id="MH117970">
    <property type="protein sequence ID" value="AZP01945.1"/>
    <property type="molecule type" value="mRNA"/>
</dbReference>
<reference evidence="7" key="1">
    <citation type="journal article" date="2018" name="Acta Biochim. Biophys. Sin.">
        <title>Transcriptomics-based identification and characterization of 11 CYP450 genes of Panax ginseng responsive to MeJA.</title>
        <authorList>
            <person name="Zeng X."/>
            <person name="Luo T."/>
            <person name="Li J."/>
            <person name="Li G."/>
            <person name="Zhou D."/>
            <person name="Liu T."/>
            <person name="Zou X."/>
            <person name="Pandey A."/>
            <person name="Luo Z."/>
        </authorList>
    </citation>
    <scope>NUCLEOTIDE SEQUENCE</scope>
</reference>
<keyword evidence="6" id="KW-0503">Monooxygenase</keyword>
<comment type="similarity">
    <text evidence="1 6">Belongs to the cytochrome P450 family.</text>
</comment>
<gene>
    <name evidence="7" type="primary">CYP76AE9</name>
</gene>
<dbReference type="CDD" id="cd11073">
    <property type="entry name" value="CYP76-like"/>
    <property type="match status" value="1"/>
</dbReference>
<dbReference type="InterPro" id="IPR002401">
    <property type="entry name" value="Cyt_P450_E_grp-I"/>
</dbReference>
<keyword evidence="2 5" id="KW-0479">Metal-binding</keyword>
<dbReference type="GO" id="GO:0020037">
    <property type="term" value="F:heme binding"/>
    <property type="evidence" value="ECO:0007669"/>
    <property type="project" value="InterPro"/>
</dbReference>
<dbReference type="PROSITE" id="PS00086">
    <property type="entry name" value="CYTOCHROME_P450"/>
    <property type="match status" value="1"/>
</dbReference>
<evidence type="ECO:0000256" key="3">
    <source>
        <dbReference type="ARBA" id="ARBA00023002"/>
    </source>
</evidence>